<accession>A0A2P2QIH4</accession>
<sequence length="15" mass="1849">MTRCSTHMEIQARRE</sequence>
<evidence type="ECO:0000313" key="1">
    <source>
        <dbReference type="EMBL" id="MBX66812.1"/>
    </source>
</evidence>
<reference evidence="1" key="1">
    <citation type="submission" date="2018-02" db="EMBL/GenBank/DDBJ databases">
        <title>Rhizophora mucronata_Transcriptome.</title>
        <authorList>
            <person name="Meera S.P."/>
            <person name="Sreeshan A."/>
            <person name="Augustine A."/>
        </authorList>
    </citation>
    <scope>NUCLEOTIDE SEQUENCE</scope>
    <source>
        <tissue evidence="1">Leaf</tissue>
    </source>
</reference>
<dbReference type="EMBL" id="GGEC01086328">
    <property type="protein sequence ID" value="MBX66812.1"/>
    <property type="molecule type" value="Transcribed_RNA"/>
</dbReference>
<proteinExistence type="predicted"/>
<name>A0A2P2QIH4_RHIMU</name>
<protein>
    <submittedName>
        <fullName evidence="1">Uncharacterized protein</fullName>
    </submittedName>
</protein>
<organism evidence="1">
    <name type="scientific">Rhizophora mucronata</name>
    <name type="common">Asiatic mangrove</name>
    <dbReference type="NCBI Taxonomy" id="61149"/>
    <lineage>
        <taxon>Eukaryota</taxon>
        <taxon>Viridiplantae</taxon>
        <taxon>Streptophyta</taxon>
        <taxon>Embryophyta</taxon>
        <taxon>Tracheophyta</taxon>
        <taxon>Spermatophyta</taxon>
        <taxon>Magnoliopsida</taxon>
        <taxon>eudicotyledons</taxon>
        <taxon>Gunneridae</taxon>
        <taxon>Pentapetalae</taxon>
        <taxon>rosids</taxon>
        <taxon>fabids</taxon>
        <taxon>Malpighiales</taxon>
        <taxon>Rhizophoraceae</taxon>
        <taxon>Rhizophora</taxon>
    </lineage>
</organism>